<feature type="chain" id="PRO_5004004800" evidence="1">
    <location>
        <begin position="31"/>
        <end position="141"/>
    </location>
</feature>
<keyword evidence="3" id="KW-1185">Reference proteome</keyword>
<evidence type="ECO:0000256" key="1">
    <source>
        <dbReference type="SAM" id="SignalP"/>
    </source>
</evidence>
<evidence type="ECO:0000313" key="3">
    <source>
        <dbReference type="Proteomes" id="UP000011666"/>
    </source>
</evidence>
<reference evidence="2 3" key="1">
    <citation type="submission" date="2013-01" db="EMBL/GenBank/DDBJ databases">
        <title>Whole genome shotgun sequence of Gordonia soli NBRC 108243.</title>
        <authorList>
            <person name="Isaki-Nakamura S."/>
            <person name="Hosoyama A."/>
            <person name="Tsuchikane K."/>
            <person name="Ando Y."/>
            <person name="Baba S."/>
            <person name="Ohji S."/>
            <person name="Hamada M."/>
            <person name="Tamura T."/>
            <person name="Yamazoe A."/>
            <person name="Yamazaki S."/>
            <person name="Fujita N."/>
        </authorList>
    </citation>
    <scope>NUCLEOTIDE SEQUENCE [LARGE SCALE GENOMIC DNA]</scope>
    <source>
        <strain evidence="2 3">NBRC 108243</strain>
    </source>
</reference>
<dbReference type="EMBL" id="BANX01000002">
    <property type="protein sequence ID" value="GAC66375.1"/>
    <property type="molecule type" value="Genomic_DNA"/>
</dbReference>
<comment type="caution">
    <text evidence="2">The sequence shown here is derived from an EMBL/GenBank/DDBJ whole genome shotgun (WGS) entry which is preliminary data.</text>
</comment>
<dbReference type="Proteomes" id="UP000011666">
    <property type="component" value="Unassembled WGS sequence"/>
</dbReference>
<evidence type="ECO:0000313" key="2">
    <source>
        <dbReference type="EMBL" id="GAC66375.1"/>
    </source>
</evidence>
<dbReference type="OrthoDB" id="4558968at2"/>
<sequence length="141" mass="14385">MIRNRFTAILALTSATVGVAGIVGAGLATAAPTPVASTSHLTPRFFSGDPWPFSVQDVTVTRSGETATVRSGALCNAFVATTCLNYSAPVRVTVRNLSTGRTTSADLTDRQPTTVSSGRGTLLVTAAVTGYRGLPGLSVVG</sequence>
<dbReference type="RefSeq" id="WP_007616533.1">
    <property type="nucleotide sequence ID" value="NZ_BANX01000002.1"/>
</dbReference>
<dbReference type="STRING" id="1223545.GS4_02_00850"/>
<protein>
    <submittedName>
        <fullName evidence="2">Uncharacterized protein</fullName>
    </submittedName>
</protein>
<proteinExistence type="predicted"/>
<name>M0QCV2_9ACTN</name>
<dbReference type="AlphaFoldDB" id="M0QCV2"/>
<accession>M0QCV2</accession>
<gene>
    <name evidence="2" type="ORF">GS4_02_00850</name>
</gene>
<organism evidence="2 3">
    <name type="scientific">Gordonia soli NBRC 108243</name>
    <dbReference type="NCBI Taxonomy" id="1223545"/>
    <lineage>
        <taxon>Bacteria</taxon>
        <taxon>Bacillati</taxon>
        <taxon>Actinomycetota</taxon>
        <taxon>Actinomycetes</taxon>
        <taxon>Mycobacteriales</taxon>
        <taxon>Gordoniaceae</taxon>
        <taxon>Gordonia</taxon>
    </lineage>
</organism>
<feature type="signal peptide" evidence="1">
    <location>
        <begin position="1"/>
        <end position="30"/>
    </location>
</feature>
<keyword evidence="1" id="KW-0732">Signal</keyword>